<feature type="region of interest" description="Disordered" evidence="8">
    <location>
        <begin position="16"/>
        <end position="90"/>
    </location>
</feature>
<sequence>MCRKSSKRISNAMHDITSTAGSNNNSNSVSYRQSLGPGTVQSSYNSTSGGGGTPRRSWSSYAFNNKNFPDGKLSYESTQNQPPQQTSGASASSALYSVYSSNASGSISSGKQSAANAGSAGTSGKLSSSLAARSRFERSSQDVMARASQIVISQITDVAFVGIDRYILDAILRSQGKLVHVWLINARQDTTKRSCSLFLIQLPKSKTESLRKLGIINAVYVIHGKSSTNVQLVSYDWARKEHINLSAKQAVDNLFASKHGVFRGYRYRVLLKILVPYFYVEHDQLKGFDVQLLDTISQAHLATAEYTDRRDGEENITLAFGDSDRRATFDLSLFRSRHNKSSNLDWTYLPEWDELCISVPKRHHRLGLLQLTKPFNFELWIVVVALMVLKFLLNGVKLRLIILAFVILEFNLTEGYLAKVIQFLSDLKYYEDPKTIEQLIERNEVFAVFPQERVILEEFKGIVMHTIENKKETLIGEYATIHYCKTAEVFERSEYNFDPRTNDKLVIILEKRLRSYASCYGFAKNHPIRTLFEHYMRLVFESGIWRKIYGHYTTMGGHFSTLLRPNEYPIGFEDLVSLWILLGLGLGSGFACFLAEICRKR</sequence>
<dbReference type="VEuPathDB" id="VectorBase:CQUJHB020372"/>
<evidence type="ECO:0000256" key="5">
    <source>
        <dbReference type="ARBA" id="ARBA00023136"/>
    </source>
</evidence>
<evidence type="ECO:0000256" key="4">
    <source>
        <dbReference type="ARBA" id="ARBA00022989"/>
    </source>
</evidence>
<accession>B0WP73</accession>
<protein>
    <submittedName>
        <fullName evidence="10 11">Uncharacterized protein</fullName>
    </submittedName>
</protein>
<evidence type="ECO:0000256" key="2">
    <source>
        <dbReference type="ARBA" id="ARBA00022475"/>
    </source>
</evidence>
<evidence type="ECO:0000256" key="8">
    <source>
        <dbReference type="SAM" id="MobiDB-lite"/>
    </source>
</evidence>
<evidence type="ECO:0000256" key="1">
    <source>
        <dbReference type="ARBA" id="ARBA00004651"/>
    </source>
</evidence>
<dbReference type="eggNOG" id="ENOG502T8XV">
    <property type="taxonomic scope" value="Eukaryota"/>
</dbReference>
<gene>
    <name evidence="11" type="primary">6041214</name>
    <name evidence="10" type="ORF">CpipJ_CPIJ008895</name>
</gene>
<keyword evidence="5 9" id="KW-0472">Membrane</keyword>
<keyword evidence="4 9" id="KW-1133">Transmembrane helix</keyword>
<dbReference type="AlphaFoldDB" id="B0WP73"/>
<reference evidence="11" key="2">
    <citation type="submission" date="2020-05" db="UniProtKB">
        <authorList>
            <consortium name="EnsemblMetazoa"/>
        </authorList>
    </citation>
    <scope>IDENTIFICATION</scope>
    <source>
        <strain evidence="11">JHB</strain>
    </source>
</reference>
<dbReference type="GO" id="GO:0005886">
    <property type="term" value="C:plasma membrane"/>
    <property type="evidence" value="ECO:0007669"/>
    <property type="project" value="UniProtKB-SubCell"/>
</dbReference>
<evidence type="ECO:0000256" key="9">
    <source>
        <dbReference type="SAM" id="Phobius"/>
    </source>
</evidence>
<evidence type="ECO:0000256" key="3">
    <source>
        <dbReference type="ARBA" id="ARBA00022692"/>
    </source>
</evidence>
<evidence type="ECO:0000256" key="7">
    <source>
        <dbReference type="ARBA" id="ARBA00023180"/>
    </source>
</evidence>
<keyword evidence="2" id="KW-1003">Cell membrane</keyword>
<evidence type="ECO:0000313" key="11">
    <source>
        <dbReference type="EnsemblMetazoa" id="CPIJ008895-PA"/>
    </source>
</evidence>
<dbReference type="EMBL" id="DS232020">
    <property type="protein sequence ID" value="EDS32118.1"/>
    <property type="molecule type" value="Genomic_DNA"/>
</dbReference>
<dbReference type="Proteomes" id="UP000002320">
    <property type="component" value="Unassembled WGS sequence"/>
</dbReference>
<name>B0WP73_CULQU</name>
<dbReference type="PANTHER" id="PTHR42643">
    <property type="entry name" value="IONOTROPIC RECEPTOR 20A-RELATED"/>
    <property type="match status" value="1"/>
</dbReference>
<feature type="transmembrane region" description="Helical" evidence="9">
    <location>
        <begin position="576"/>
        <end position="595"/>
    </location>
</feature>
<dbReference type="OrthoDB" id="312459at2759"/>
<proteinExistence type="predicted"/>
<evidence type="ECO:0000313" key="10">
    <source>
        <dbReference type="EMBL" id="EDS32118.1"/>
    </source>
</evidence>
<dbReference type="HOGENOM" id="CLU_454369_0_0_1"/>
<dbReference type="VEuPathDB" id="VectorBase:CQUJHB004462"/>
<dbReference type="VEuPathDB" id="VectorBase:CPIJ008895"/>
<dbReference type="InParanoid" id="B0WP73"/>
<comment type="subcellular location">
    <subcellularLocation>
        <location evidence="1">Cell membrane</location>
        <topology evidence="1">Multi-pass membrane protein</topology>
    </subcellularLocation>
</comment>
<reference evidence="10" key="1">
    <citation type="submission" date="2007-03" db="EMBL/GenBank/DDBJ databases">
        <title>Annotation of Culex pipiens quinquefasciatus.</title>
        <authorList>
            <consortium name="The Broad Institute Genome Sequencing Platform"/>
            <person name="Atkinson P.W."/>
            <person name="Hemingway J."/>
            <person name="Christensen B.M."/>
            <person name="Higgs S."/>
            <person name="Kodira C."/>
            <person name="Hannick L."/>
            <person name="Megy K."/>
            <person name="O'Leary S."/>
            <person name="Pearson M."/>
            <person name="Haas B.J."/>
            <person name="Mauceli E."/>
            <person name="Wortman J.R."/>
            <person name="Lee N.H."/>
            <person name="Guigo R."/>
            <person name="Stanke M."/>
            <person name="Alvarado L."/>
            <person name="Amedeo P."/>
            <person name="Antoine C.H."/>
            <person name="Arensburger P."/>
            <person name="Bidwell S.L."/>
            <person name="Crawford M."/>
            <person name="Camaro F."/>
            <person name="Devon K."/>
            <person name="Engels R."/>
            <person name="Hammond M."/>
            <person name="Howarth C."/>
            <person name="Koehrsen M."/>
            <person name="Lawson D."/>
            <person name="Montgomery P."/>
            <person name="Nene V."/>
            <person name="Nusbaum C."/>
            <person name="Puiu D."/>
            <person name="Romero-Severson J."/>
            <person name="Severson D.W."/>
            <person name="Shumway M."/>
            <person name="Sisk P."/>
            <person name="Stolte C."/>
            <person name="Zeng Q."/>
            <person name="Eisenstadt E."/>
            <person name="Fraser-Liggett C."/>
            <person name="Strausberg R."/>
            <person name="Galagan J."/>
            <person name="Birren B."/>
            <person name="Collins F.H."/>
        </authorList>
    </citation>
    <scope>NUCLEOTIDE SEQUENCE [LARGE SCALE GENOMIC DNA]</scope>
    <source>
        <strain evidence="10">JHB</strain>
    </source>
</reference>
<keyword evidence="12" id="KW-1185">Reference proteome</keyword>
<evidence type="ECO:0000313" key="12">
    <source>
        <dbReference type="Proteomes" id="UP000002320"/>
    </source>
</evidence>
<keyword evidence="6" id="KW-0675">Receptor</keyword>
<organism>
    <name type="scientific">Culex quinquefasciatus</name>
    <name type="common">Southern house mosquito</name>
    <name type="synonym">Culex pungens</name>
    <dbReference type="NCBI Taxonomy" id="7176"/>
    <lineage>
        <taxon>Eukaryota</taxon>
        <taxon>Metazoa</taxon>
        <taxon>Ecdysozoa</taxon>
        <taxon>Arthropoda</taxon>
        <taxon>Hexapoda</taxon>
        <taxon>Insecta</taxon>
        <taxon>Pterygota</taxon>
        <taxon>Neoptera</taxon>
        <taxon>Endopterygota</taxon>
        <taxon>Diptera</taxon>
        <taxon>Nematocera</taxon>
        <taxon>Culicoidea</taxon>
        <taxon>Culicidae</taxon>
        <taxon>Culicinae</taxon>
        <taxon>Culicini</taxon>
        <taxon>Culex</taxon>
        <taxon>Culex</taxon>
    </lineage>
</organism>
<dbReference type="EnsemblMetazoa" id="CPIJ008895-RA">
    <property type="protein sequence ID" value="CPIJ008895-PA"/>
    <property type="gene ID" value="CPIJ008895"/>
</dbReference>
<dbReference type="KEGG" id="cqu:CpipJ_CPIJ008895"/>
<dbReference type="InterPro" id="IPR052192">
    <property type="entry name" value="Insect_Ionotropic_Sensory_Rcpt"/>
</dbReference>
<keyword evidence="7" id="KW-0325">Glycoprotein</keyword>
<feature type="compositionally biased region" description="Polar residues" evidence="8">
    <location>
        <begin position="75"/>
        <end position="86"/>
    </location>
</feature>
<dbReference type="PANTHER" id="PTHR42643:SF39">
    <property type="entry name" value="IONOTROPIC RECEPTOR 56A-RELATED"/>
    <property type="match status" value="1"/>
</dbReference>
<evidence type="ECO:0000256" key="6">
    <source>
        <dbReference type="ARBA" id="ARBA00023170"/>
    </source>
</evidence>
<keyword evidence="3 9" id="KW-0812">Transmembrane</keyword>